<evidence type="ECO:0000256" key="4">
    <source>
        <dbReference type="ARBA" id="ARBA00022692"/>
    </source>
</evidence>
<protein>
    <submittedName>
        <fullName evidence="12">Putative plasma membrane glycoprotein cd36</fullName>
    </submittedName>
</protein>
<evidence type="ECO:0000256" key="2">
    <source>
        <dbReference type="ARBA" id="ARBA00010532"/>
    </source>
</evidence>
<reference evidence="12" key="1">
    <citation type="submission" date="2020-03" db="EMBL/GenBank/DDBJ databases">
        <title>Transcriptomic Profiling of the Digestive Tract of the Rat Flea, Xenopsylla cheopis, Following Blood Feeding and Infection with Yersinia pestis.</title>
        <authorList>
            <person name="Bland D.M."/>
            <person name="Martens C.A."/>
            <person name="Virtaneva K."/>
            <person name="Kanakabandi K."/>
            <person name="Long D."/>
            <person name="Rosenke R."/>
            <person name="Saturday G.A."/>
            <person name="Hoyt F.H."/>
            <person name="Bruno D.P."/>
            <person name="Ribeiro J.M.C."/>
            <person name="Hinnebusch J."/>
        </authorList>
    </citation>
    <scope>NUCLEOTIDE SEQUENCE</scope>
</reference>
<evidence type="ECO:0000256" key="3">
    <source>
        <dbReference type="ARBA" id="ARBA00022475"/>
    </source>
</evidence>
<organism evidence="12">
    <name type="scientific">Xenopsylla cheopis</name>
    <name type="common">Oriental rat flea</name>
    <name type="synonym">Pulex cheopis</name>
    <dbReference type="NCBI Taxonomy" id="163159"/>
    <lineage>
        <taxon>Eukaryota</taxon>
        <taxon>Metazoa</taxon>
        <taxon>Ecdysozoa</taxon>
        <taxon>Arthropoda</taxon>
        <taxon>Hexapoda</taxon>
        <taxon>Insecta</taxon>
        <taxon>Pterygota</taxon>
        <taxon>Neoptera</taxon>
        <taxon>Endopterygota</taxon>
        <taxon>Siphonaptera</taxon>
        <taxon>Pulicidae</taxon>
        <taxon>Xenopsyllinae</taxon>
        <taxon>Xenopsylla</taxon>
    </lineage>
</organism>
<evidence type="ECO:0000256" key="5">
    <source>
        <dbReference type="ARBA" id="ARBA00022989"/>
    </source>
</evidence>
<dbReference type="PRINTS" id="PR01609">
    <property type="entry name" value="CD36FAMILY"/>
</dbReference>
<feature type="disulfide bond" evidence="10">
    <location>
        <begin position="332"/>
        <end position="339"/>
    </location>
</feature>
<dbReference type="PANTHER" id="PTHR11923:SF114">
    <property type="entry name" value="FI02050P-RELATED"/>
    <property type="match status" value="1"/>
</dbReference>
<keyword evidence="9" id="KW-0325">Glycoprotein</keyword>
<evidence type="ECO:0000256" key="10">
    <source>
        <dbReference type="PIRSR" id="PIRSR605428-52"/>
    </source>
</evidence>
<dbReference type="Pfam" id="PF01130">
    <property type="entry name" value="CD36"/>
    <property type="match status" value="1"/>
</dbReference>
<dbReference type="InterPro" id="IPR005428">
    <property type="entry name" value="CD36/SCARB1/SNMP1"/>
</dbReference>
<dbReference type="GO" id="GO:0005737">
    <property type="term" value="C:cytoplasm"/>
    <property type="evidence" value="ECO:0007669"/>
    <property type="project" value="TreeGrafter"/>
</dbReference>
<comment type="similarity">
    <text evidence="2">Belongs to the CD36 family.</text>
</comment>
<dbReference type="PANTHER" id="PTHR11923">
    <property type="entry name" value="SCAVENGER RECEPTOR CLASS B TYPE-1 SR-B1"/>
    <property type="match status" value="1"/>
</dbReference>
<keyword evidence="8" id="KW-0675">Receptor</keyword>
<keyword evidence="6 11" id="KW-0472">Membrane</keyword>
<feature type="disulfide bond" evidence="10">
    <location>
        <begin position="291"/>
        <end position="352"/>
    </location>
</feature>
<evidence type="ECO:0000256" key="6">
    <source>
        <dbReference type="ARBA" id="ARBA00023136"/>
    </source>
</evidence>
<dbReference type="InterPro" id="IPR002159">
    <property type="entry name" value="CD36_fam"/>
</dbReference>
<proteinExistence type="inferred from homology"/>
<evidence type="ECO:0000313" key="12">
    <source>
        <dbReference type="EMBL" id="NOV43900.1"/>
    </source>
</evidence>
<keyword evidence="4 11" id="KW-0812">Transmembrane</keyword>
<dbReference type="EMBL" id="GIIL01000174">
    <property type="protein sequence ID" value="NOV43900.1"/>
    <property type="molecule type" value="Transcribed_RNA"/>
</dbReference>
<sequence>MQESKPKMSGCSLRCRRCLLFSCSGVFVILALVSGLLWPTIVDPIMRSQLVLKPGSKNFDMWKETPIPIYLELYLFNWTNPDDINNHDIKPHFVEMGPYVFYEKHVRVDLNWNNNKTVTFKQRRIWNFMPDMSTGTLDDMVTNLNVIVSTVAYTVRSKHYLIQKAVDLLMREKREKLVITKSVRELLFDGYKDPLIDLIRKMNNTGFQIPFDKFGWFYARNNSKTYDGEFNMFTGEDSMSKLGVLDRWNGVTETKFYQDKSQCSKVVGTTGELWPPIEGNGKITVFATDICRGVSLTYSKAHSEHGVEGKLYIGDKSVFDNGVSYPENRCYCMSDQAHCPDLEPGMLNVSSCRYGAPAFVSYPHFYLSDQSYLEAVDGLKPDKTLHEFRVALEPQTGIPLLVNARLQINMLLQPMKGISMLNNVPKVFVPMMWFCQRVSLTEDLASEAKLGLVMIDLGYYLSYAFAGVALLIIIIGLYLVCKGPWKGSEGERLIRPVSS</sequence>
<dbReference type="AlphaFoldDB" id="A0A6M2DE38"/>
<evidence type="ECO:0000256" key="9">
    <source>
        <dbReference type="ARBA" id="ARBA00023180"/>
    </source>
</evidence>
<feature type="disulfide bond" evidence="10">
    <location>
        <begin position="263"/>
        <end position="330"/>
    </location>
</feature>
<keyword evidence="5 11" id="KW-1133">Transmembrane helix</keyword>
<name>A0A6M2DE38_XENCH</name>
<keyword evidence="7 10" id="KW-1015">Disulfide bond</keyword>
<comment type="subcellular location">
    <subcellularLocation>
        <location evidence="1">Cell membrane</location>
        <topology evidence="1">Multi-pass membrane protein</topology>
    </subcellularLocation>
</comment>
<feature type="transmembrane region" description="Helical" evidence="11">
    <location>
        <begin position="457"/>
        <end position="480"/>
    </location>
</feature>
<evidence type="ECO:0000256" key="7">
    <source>
        <dbReference type="ARBA" id="ARBA00023157"/>
    </source>
</evidence>
<evidence type="ECO:0000256" key="8">
    <source>
        <dbReference type="ARBA" id="ARBA00023170"/>
    </source>
</evidence>
<dbReference type="GO" id="GO:0005886">
    <property type="term" value="C:plasma membrane"/>
    <property type="evidence" value="ECO:0007669"/>
    <property type="project" value="UniProtKB-SubCell"/>
</dbReference>
<keyword evidence="3" id="KW-1003">Cell membrane</keyword>
<evidence type="ECO:0000256" key="1">
    <source>
        <dbReference type="ARBA" id="ARBA00004651"/>
    </source>
</evidence>
<evidence type="ECO:0000256" key="11">
    <source>
        <dbReference type="SAM" id="Phobius"/>
    </source>
</evidence>
<accession>A0A6M2DE38</accession>
<dbReference type="PRINTS" id="PR01610">
    <property type="entry name" value="CD36ANTIGEN"/>
</dbReference>
<dbReference type="GO" id="GO:0005044">
    <property type="term" value="F:scavenger receptor activity"/>
    <property type="evidence" value="ECO:0007669"/>
    <property type="project" value="TreeGrafter"/>
</dbReference>